<sequence>MSSASPRIAHIVPADNLGGVETAARSMAESDRLACEFRLHFIAGETLATRTDRIAPSNGHGIAAFWRAWKRLRGERPDVVIFSLWRSVPLALALKLARPKTRIAYFIHSAKVRHVPDAICSWLASRFADQVWCDSQATLDERRDIPARASTHIISFVTSRREPPDQRALAARFVSWGRLNPIKGIDDSIRLIARLNSSGVDARFEAWGPDDGDKARLVDLAAELGVADRVAFPGPVARGRIADVAARHSFFLQLSRHEGMGMSVVEAMQLGLVPITTEVGQMAHYVQPRRTGVRVDRARLDLAVDEIVALLADQAAFLDLSRGAYAYWQSAPLYADDVCAGASALYRDQAK</sequence>
<proteinExistence type="predicted"/>
<feature type="domain" description="Glycosyl transferase family 1" evidence="3">
    <location>
        <begin position="173"/>
        <end position="316"/>
    </location>
</feature>
<dbReference type="Proteomes" id="UP000706039">
    <property type="component" value="Unassembled WGS sequence"/>
</dbReference>
<evidence type="ECO:0000259" key="3">
    <source>
        <dbReference type="Pfam" id="PF00534"/>
    </source>
</evidence>
<keyword evidence="2" id="KW-0808">Transferase</keyword>
<dbReference type="Pfam" id="PF00534">
    <property type="entry name" value="Glycos_transf_1"/>
    <property type="match status" value="1"/>
</dbReference>
<accession>A0ABS7PQV7</accession>
<dbReference type="PANTHER" id="PTHR12526:SF510">
    <property type="entry name" value="D-INOSITOL 3-PHOSPHATE GLYCOSYLTRANSFERASE"/>
    <property type="match status" value="1"/>
</dbReference>
<keyword evidence="5" id="KW-1185">Reference proteome</keyword>
<dbReference type="RefSeq" id="WP_222990726.1">
    <property type="nucleotide sequence ID" value="NZ_JAINVV010000007.1"/>
</dbReference>
<dbReference type="Gene3D" id="3.40.50.2000">
    <property type="entry name" value="Glycogen Phosphorylase B"/>
    <property type="match status" value="2"/>
</dbReference>
<evidence type="ECO:0000256" key="2">
    <source>
        <dbReference type="ARBA" id="ARBA00022679"/>
    </source>
</evidence>
<protein>
    <submittedName>
        <fullName evidence="4">Glycosyltransferase</fullName>
    </submittedName>
</protein>
<name>A0ABS7PQV7_9SPHN</name>
<keyword evidence="1" id="KW-0328">Glycosyltransferase</keyword>
<dbReference type="CDD" id="cd03801">
    <property type="entry name" value="GT4_PimA-like"/>
    <property type="match status" value="1"/>
</dbReference>
<dbReference type="SUPFAM" id="SSF53756">
    <property type="entry name" value="UDP-Glycosyltransferase/glycogen phosphorylase"/>
    <property type="match status" value="1"/>
</dbReference>
<evidence type="ECO:0000313" key="4">
    <source>
        <dbReference type="EMBL" id="MBY8823608.1"/>
    </source>
</evidence>
<dbReference type="PANTHER" id="PTHR12526">
    <property type="entry name" value="GLYCOSYLTRANSFERASE"/>
    <property type="match status" value="1"/>
</dbReference>
<dbReference type="EMBL" id="JAINVV010000007">
    <property type="protein sequence ID" value="MBY8823608.1"/>
    <property type="molecule type" value="Genomic_DNA"/>
</dbReference>
<evidence type="ECO:0000313" key="5">
    <source>
        <dbReference type="Proteomes" id="UP000706039"/>
    </source>
</evidence>
<comment type="caution">
    <text evidence="4">The sequence shown here is derived from an EMBL/GenBank/DDBJ whole genome shotgun (WGS) entry which is preliminary data.</text>
</comment>
<organism evidence="4 5">
    <name type="scientific">Sphingomonas colocasiae</name>
    <dbReference type="NCBI Taxonomy" id="1848973"/>
    <lineage>
        <taxon>Bacteria</taxon>
        <taxon>Pseudomonadati</taxon>
        <taxon>Pseudomonadota</taxon>
        <taxon>Alphaproteobacteria</taxon>
        <taxon>Sphingomonadales</taxon>
        <taxon>Sphingomonadaceae</taxon>
        <taxon>Sphingomonas</taxon>
    </lineage>
</organism>
<reference evidence="4 5" key="1">
    <citation type="submission" date="2021-08" db="EMBL/GenBank/DDBJ databases">
        <authorList>
            <person name="Tuo L."/>
        </authorList>
    </citation>
    <scope>NUCLEOTIDE SEQUENCE [LARGE SCALE GENOMIC DNA]</scope>
    <source>
        <strain evidence="4 5">JCM 31229</strain>
    </source>
</reference>
<evidence type="ECO:0000256" key="1">
    <source>
        <dbReference type="ARBA" id="ARBA00022676"/>
    </source>
</evidence>
<gene>
    <name evidence="4" type="ORF">K7G82_14990</name>
</gene>
<dbReference type="InterPro" id="IPR001296">
    <property type="entry name" value="Glyco_trans_1"/>
</dbReference>